<evidence type="ECO:0000259" key="1">
    <source>
        <dbReference type="Pfam" id="PF13568"/>
    </source>
</evidence>
<organism evidence="2 3">
    <name type="scientific">Prevotella brunnea</name>
    <dbReference type="NCBI Taxonomy" id="2508867"/>
    <lineage>
        <taxon>Bacteria</taxon>
        <taxon>Pseudomonadati</taxon>
        <taxon>Bacteroidota</taxon>
        <taxon>Bacteroidia</taxon>
        <taxon>Bacteroidales</taxon>
        <taxon>Prevotellaceae</taxon>
        <taxon>Prevotella</taxon>
    </lineage>
</organism>
<sequence length="249" mass="27894">MICATLAQLQAQTNPARGTQLADCNGWEFEVKTGVNIGGATPLPIPKEIRSIESYSPKFNGSIEGTATKWFGREAQWGVSGGLRVEEKGMITGATVKNYGMEIIYEGSRVAGFWTGYVKTKYNSTLLTLPVMANYRINKAWKVRAGFFASLRLDGEFTGHVSDGYLRDTYPTGEKLTFTDGKSATYDFSPNLNHFHWGTQIGGTWHAYRHFTVNADLTWAFTDIFEKDFKTITFNLYPVYLNLGFGYTF</sequence>
<feature type="domain" description="Outer membrane protein beta-barrel" evidence="1">
    <location>
        <begin position="10"/>
        <end position="226"/>
    </location>
</feature>
<accession>A0A5C8GCW4</accession>
<dbReference type="OrthoDB" id="1014137at2"/>
<dbReference type="Proteomes" id="UP000321612">
    <property type="component" value="Unassembled WGS sequence"/>
</dbReference>
<name>A0A5C8GCW4_9BACT</name>
<dbReference type="EMBL" id="SDIK01000073">
    <property type="protein sequence ID" value="TXJ59707.1"/>
    <property type="molecule type" value="Genomic_DNA"/>
</dbReference>
<protein>
    <submittedName>
        <fullName evidence="2">PorT family protein</fullName>
    </submittedName>
</protein>
<dbReference type="AlphaFoldDB" id="A0A5C8GCW4"/>
<comment type="caution">
    <text evidence="2">The sequence shown here is derived from an EMBL/GenBank/DDBJ whole genome shotgun (WGS) entry which is preliminary data.</text>
</comment>
<gene>
    <name evidence="2" type="ORF">ETF27_09310</name>
</gene>
<proteinExistence type="predicted"/>
<evidence type="ECO:0000313" key="3">
    <source>
        <dbReference type="Proteomes" id="UP000321612"/>
    </source>
</evidence>
<dbReference type="InterPro" id="IPR025665">
    <property type="entry name" value="Beta-barrel_OMP_2"/>
</dbReference>
<keyword evidence="3" id="KW-1185">Reference proteome</keyword>
<reference evidence="3" key="1">
    <citation type="submission" date="2019-05" db="EMBL/GenBank/DDBJ databases">
        <title>Prevotella brunnea sp. nov., isolated from a wound of a patient.</title>
        <authorList>
            <person name="Buhl M."/>
        </authorList>
    </citation>
    <scope>NUCLEOTIDE SEQUENCE [LARGE SCALE GENOMIC DNA]</scope>
    <source>
        <strain evidence="3">A2672</strain>
    </source>
</reference>
<dbReference type="RefSeq" id="WP_147785745.1">
    <property type="nucleotide sequence ID" value="NZ_SDIK01000073.1"/>
</dbReference>
<dbReference type="Pfam" id="PF13568">
    <property type="entry name" value="OMP_b-brl_2"/>
    <property type="match status" value="1"/>
</dbReference>
<evidence type="ECO:0000313" key="2">
    <source>
        <dbReference type="EMBL" id="TXJ59707.1"/>
    </source>
</evidence>